<evidence type="ECO:0000313" key="2">
    <source>
        <dbReference type="EMBL" id="PIC30059.1"/>
    </source>
</evidence>
<gene>
    <name evidence="2" type="primary">Cnig_chr_V.g21431</name>
    <name evidence="2" type="ORF">B9Z55_021431</name>
</gene>
<dbReference type="EMBL" id="PDUG01000005">
    <property type="protein sequence ID" value="PIC30059.1"/>
    <property type="molecule type" value="Genomic_DNA"/>
</dbReference>
<dbReference type="OrthoDB" id="5911267at2759"/>
<dbReference type="InterPro" id="IPR040161">
    <property type="entry name" value="FB224"/>
</dbReference>
<organism evidence="2 3">
    <name type="scientific">Caenorhabditis nigoni</name>
    <dbReference type="NCBI Taxonomy" id="1611254"/>
    <lineage>
        <taxon>Eukaryota</taxon>
        <taxon>Metazoa</taxon>
        <taxon>Ecdysozoa</taxon>
        <taxon>Nematoda</taxon>
        <taxon>Chromadorea</taxon>
        <taxon>Rhabditida</taxon>
        <taxon>Rhabditina</taxon>
        <taxon>Rhabditomorpha</taxon>
        <taxon>Rhabditoidea</taxon>
        <taxon>Rhabditidae</taxon>
        <taxon>Peloderinae</taxon>
        <taxon>Caenorhabditis</taxon>
    </lineage>
</organism>
<reference evidence="3" key="1">
    <citation type="submission" date="2017-10" db="EMBL/GenBank/DDBJ databases">
        <title>Rapid genome shrinkage in a self-fertile nematode reveals novel sperm competition proteins.</title>
        <authorList>
            <person name="Yin D."/>
            <person name="Schwarz E.M."/>
            <person name="Thomas C.G."/>
            <person name="Felde R.L."/>
            <person name="Korf I.F."/>
            <person name="Cutter A.D."/>
            <person name="Schartner C.M."/>
            <person name="Ralston E.J."/>
            <person name="Meyer B.J."/>
            <person name="Haag E.S."/>
        </authorList>
    </citation>
    <scope>NUCLEOTIDE SEQUENCE [LARGE SCALE GENOMIC DNA]</scope>
    <source>
        <strain evidence="3">JU1422</strain>
    </source>
</reference>
<accession>A0A2G5TRW7</accession>
<dbReference type="Proteomes" id="UP000230233">
    <property type="component" value="Chromosome V"/>
</dbReference>
<comment type="caution">
    <text evidence="2">The sequence shown here is derived from an EMBL/GenBank/DDBJ whole genome shotgun (WGS) entry which is preliminary data.</text>
</comment>
<dbReference type="GO" id="GO:0045087">
    <property type="term" value="P:innate immune response"/>
    <property type="evidence" value="ECO:0007669"/>
    <property type="project" value="TreeGrafter"/>
</dbReference>
<protein>
    <recommendedName>
        <fullName evidence="1">DUF38 domain-containing protein</fullName>
    </recommendedName>
</protein>
<sequence length="609" mass="71270">MPFVWLTKQQKLHIESIMLVTFDEKIIFELECTSARTVERIIYQRNGQFTLITYGQNELVVPGHFSDAFLEDLETVLMKQKTVLNVFQIFSQGSGIAAAKCFSGLDEILTARTLAVKQVQFFKTNVSQGMSMIRYLNADELRHLVFVLPAQPVDFKDFLNGFRNLEEGYRFLLEISVEGIDRDDVIAIREFSSYSETVTNLRIDYIILENRDEFRAILGDKFELQKGIRWSESFRNSMKTPAKEEQPTITDVCEITARSVLENPLLMELILERFECFEIQKLRKVNRGVRKCIDVLKPDPHIEEYSIAFRFLYSICNQIEAHIHLKSGKFKEIKYWKQENPFCQPEENELYYYQNFPDGLNFEEICLTDFESTLRHQESCMEVLSIVYSSEFKKVSYEELSRRIGEVLKRREHPLKVRKLSVGSSSQMEVMEILSAIDKNSLKIIELIPAFHQGYPGNEDIEELPFEVDQLSQTDQWKNAKVLICKNFDIITPIEAMNILHFGNVEILVKTISSQDVFYLQINLLKSSNFQKFKISFRKSTIDESLHELIGEPYRTISDVKKVWYFRIPNTNYFIHIVLDTRDVKDEQGRLKPKLIIFTRVAKEDTPFF</sequence>
<dbReference type="Pfam" id="PF01827">
    <property type="entry name" value="FTH"/>
    <property type="match status" value="1"/>
</dbReference>
<dbReference type="AlphaFoldDB" id="A0A2G5TRW7"/>
<dbReference type="InterPro" id="IPR002900">
    <property type="entry name" value="DUF38/FTH_CAE_spp"/>
</dbReference>
<keyword evidence="3" id="KW-1185">Reference proteome</keyword>
<feature type="domain" description="DUF38" evidence="1">
    <location>
        <begin position="402"/>
        <end position="544"/>
    </location>
</feature>
<dbReference type="PANTHER" id="PTHR23015">
    <property type="entry name" value="UNCHARACTERIZED C.ELEGANS PROTEIN"/>
    <property type="match status" value="1"/>
</dbReference>
<dbReference type="PANTHER" id="PTHR23015:SF25">
    <property type="entry name" value="DUF38 DOMAIN-CONTAINING PROTEIN-RELATED"/>
    <property type="match status" value="1"/>
</dbReference>
<evidence type="ECO:0000259" key="1">
    <source>
        <dbReference type="Pfam" id="PF01827"/>
    </source>
</evidence>
<name>A0A2G5TRW7_9PELO</name>
<evidence type="ECO:0000313" key="3">
    <source>
        <dbReference type="Proteomes" id="UP000230233"/>
    </source>
</evidence>
<proteinExistence type="predicted"/>